<accession>A0A1B6EU29</accession>
<dbReference type="InterPro" id="IPR050339">
    <property type="entry name" value="CC_SR_Kinase"/>
</dbReference>
<dbReference type="GO" id="GO:0004694">
    <property type="term" value="F:eukaryotic translation initiation factor 2alpha kinase activity"/>
    <property type="evidence" value="ECO:0007669"/>
    <property type="project" value="TreeGrafter"/>
</dbReference>
<dbReference type="Pfam" id="PF22949">
    <property type="entry name" value="HRI2_3H"/>
    <property type="match status" value="1"/>
</dbReference>
<comment type="similarity">
    <text evidence="8">Belongs to the protein kinase superfamily. Ser/Thr protein kinase family. GCN2 subfamily.</text>
</comment>
<dbReference type="InterPro" id="IPR008271">
    <property type="entry name" value="Ser/Thr_kinase_AS"/>
</dbReference>
<evidence type="ECO:0000256" key="5">
    <source>
        <dbReference type="ARBA" id="ARBA00022741"/>
    </source>
</evidence>
<protein>
    <recommendedName>
        <fullName evidence="1">non-specific serine/threonine protein kinase</fullName>
        <ecNumber evidence="1">2.7.11.1</ecNumber>
    </recommendedName>
    <alternativeName>
        <fullName evidence="9">Heme-regulated eukaryotic initiation factor eIF-2-alpha kinase</fullName>
    </alternativeName>
</protein>
<dbReference type="Gene3D" id="3.30.200.20">
    <property type="entry name" value="Phosphorylase Kinase, domain 1"/>
    <property type="match status" value="1"/>
</dbReference>
<evidence type="ECO:0000256" key="8">
    <source>
        <dbReference type="ARBA" id="ARBA00037982"/>
    </source>
</evidence>
<dbReference type="EMBL" id="GECZ01013117">
    <property type="protein sequence ID" value="JAS56652.1"/>
    <property type="molecule type" value="Transcribed_RNA"/>
</dbReference>
<dbReference type="EC" id="2.7.11.1" evidence="1"/>
<dbReference type="InterPro" id="IPR000719">
    <property type="entry name" value="Prot_kinase_dom"/>
</dbReference>
<dbReference type="PROSITE" id="PS00108">
    <property type="entry name" value="PROTEIN_KINASE_ST"/>
    <property type="match status" value="1"/>
</dbReference>
<keyword evidence="6" id="KW-0418">Kinase</keyword>
<organism evidence="11">
    <name type="scientific">Cuerna arida</name>
    <dbReference type="NCBI Taxonomy" id="1464854"/>
    <lineage>
        <taxon>Eukaryota</taxon>
        <taxon>Metazoa</taxon>
        <taxon>Ecdysozoa</taxon>
        <taxon>Arthropoda</taxon>
        <taxon>Hexapoda</taxon>
        <taxon>Insecta</taxon>
        <taxon>Pterygota</taxon>
        <taxon>Neoptera</taxon>
        <taxon>Paraneoptera</taxon>
        <taxon>Hemiptera</taxon>
        <taxon>Auchenorrhyncha</taxon>
        <taxon>Membracoidea</taxon>
        <taxon>Cicadellidae</taxon>
        <taxon>Cicadellinae</taxon>
        <taxon>Proconiini</taxon>
        <taxon>Cuerna</taxon>
    </lineage>
</organism>
<dbReference type="PROSITE" id="PS50011">
    <property type="entry name" value="PROTEIN_KINASE_DOM"/>
    <property type="match status" value="1"/>
</dbReference>
<evidence type="ECO:0000256" key="7">
    <source>
        <dbReference type="ARBA" id="ARBA00022840"/>
    </source>
</evidence>
<dbReference type="Pfam" id="PF00069">
    <property type="entry name" value="Pkinase"/>
    <property type="match status" value="2"/>
</dbReference>
<dbReference type="SMART" id="SM00220">
    <property type="entry name" value="S_TKc"/>
    <property type="match status" value="1"/>
</dbReference>
<evidence type="ECO:0000256" key="4">
    <source>
        <dbReference type="ARBA" id="ARBA00022679"/>
    </source>
</evidence>
<keyword evidence="2" id="KW-0723">Serine/threonine-protein kinase</keyword>
<gene>
    <name evidence="11" type="ORF">g.18112</name>
    <name evidence="12" type="ORF">g.18114</name>
</gene>
<dbReference type="InterPro" id="IPR054521">
    <property type="entry name" value="HRI2_3H"/>
</dbReference>
<keyword evidence="3" id="KW-0597">Phosphoprotein</keyword>
<proteinExistence type="inferred from homology"/>
<dbReference type="AlphaFoldDB" id="A0A1B6EU29"/>
<evidence type="ECO:0000256" key="2">
    <source>
        <dbReference type="ARBA" id="ARBA00022527"/>
    </source>
</evidence>
<dbReference type="EMBL" id="GECZ01028265">
    <property type="protein sequence ID" value="JAS41504.1"/>
    <property type="molecule type" value="Transcribed_RNA"/>
</dbReference>
<dbReference type="InterPro" id="IPR011009">
    <property type="entry name" value="Kinase-like_dom_sf"/>
</dbReference>
<evidence type="ECO:0000259" key="10">
    <source>
        <dbReference type="PROSITE" id="PS50011"/>
    </source>
</evidence>
<feature type="domain" description="Protein kinase" evidence="10">
    <location>
        <begin position="142"/>
        <end position="500"/>
    </location>
</feature>
<dbReference type="Gene3D" id="1.10.510.10">
    <property type="entry name" value="Transferase(Phosphotransferase) domain 1"/>
    <property type="match status" value="1"/>
</dbReference>
<dbReference type="GO" id="GO:0005737">
    <property type="term" value="C:cytoplasm"/>
    <property type="evidence" value="ECO:0007669"/>
    <property type="project" value="TreeGrafter"/>
</dbReference>
<dbReference type="SUPFAM" id="SSF56112">
    <property type="entry name" value="Protein kinase-like (PK-like)"/>
    <property type="match status" value="1"/>
</dbReference>
<keyword evidence="5" id="KW-0547">Nucleotide-binding</keyword>
<dbReference type="GO" id="GO:0005524">
    <property type="term" value="F:ATP binding"/>
    <property type="evidence" value="ECO:0007669"/>
    <property type="project" value="UniProtKB-KW"/>
</dbReference>
<name>A0A1B6EU29_9HEMI</name>
<dbReference type="PANTHER" id="PTHR11042">
    <property type="entry name" value="EUKARYOTIC TRANSLATION INITIATION FACTOR 2-ALPHA KINASE EIF2-ALPHA KINASE -RELATED"/>
    <property type="match status" value="1"/>
</dbReference>
<dbReference type="GO" id="GO:0005634">
    <property type="term" value="C:nucleus"/>
    <property type="evidence" value="ECO:0007669"/>
    <property type="project" value="TreeGrafter"/>
</dbReference>
<evidence type="ECO:0000313" key="11">
    <source>
        <dbReference type="EMBL" id="JAS41504.1"/>
    </source>
</evidence>
<sequence>MNDDDSDWWSGLQTVSSFDNGLSSTVTCDSGDDVQQFCPSSLLVESLIGQLCKLIETEPKHQKQLYLKICKKLHQMKLIDESYELEEFESMRSYYQKALYHLVSVAKNSKSPDKKAMVPKTNSLVCLKADAILEWSRYSTEFEELDFIARGGFGQVFRARHKLDGELYAVKKIYLRYNNATGFMQSLTEVKMLAKLNHPNIVAYKAAWLEPIDPSQRSKHVFHNMNNHVIDSSSDRQDSSGGIVFETSDANESIISEVNDNLAIVKQKVSSDTISTWNSTPLPNCPQEWACLYIQMQLCHVTLRQWLDDRNHSFEPVKETHCLALFKKIVQGVEYIHSQGIVHHDIKPSNIFLSGDQQQVQVGDFGLACPLLAHNPEVAVIPSPSHFHRGQLGTKLYAAPEQLNGICTPKSDIFSLGIVLMELIQPFQTDMERSKVIGRLKTGNIPPELSDSFPTLVRVIKRCIYHSPGKRPTARELLELLEDEDNLNSARIIAEQHETIQRQEKEIRELKRLLSELSPSPTECFSPSSQFF</sequence>
<evidence type="ECO:0000256" key="3">
    <source>
        <dbReference type="ARBA" id="ARBA00022553"/>
    </source>
</evidence>
<dbReference type="PANTHER" id="PTHR11042:SF187">
    <property type="entry name" value="EUKARYOTIC TRANSLATION INITIATION FACTOR 2-ALPHA KINASE 2"/>
    <property type="match status" value="1"/>
</dbReference>
<keyword evidence="7" id="KW-0067">ATP-binding</keyword>
<reference evidence="11" key="1">
    <citation type="submission" date="2015-11" db="EMBL/GenBank/DDBJ databases">
        <title>De novo transcriptome assembly of four potential Pierce s Disease insect vectors from Arizona vineyards.</title>
        <authorList>
            <person name="Tassone E.E."/>
        </authorList>
    </citation>
    <scope>NUCLEOTIDE SEQUENCE</scope>
</reference>
<evidence type="ECO:0000256" key="1">
    <source>
        <dbReference type="ARBA" id="ARBA00012513"/>
    </source>
</evidence>
<evidence type="ECO:0000256" key="6">
    <source>
        <dbReference type="ARBA" id="ARBA00022777"/>
    </source>
</evidence>
<evidence type="ECO:0000256" key="9">
    <source>
        <dbReference type="ARBA" id="ARBA00042914"/>
    </source>
</evidence>
<keyword evidence="4" id="KW-0808">Transferase</keyword>
<evidence type="ECO:0000313" key="12">
    <source>
        <dbReference type="EMBL" id="JAS56652.1"/>
    </source>
</evidence>